<gene>
    <name evidence="1" type="ORF">TCLT_LOCUS609</name>
</gene>
<evidence type="ECO:0000313" key="3">
    <source>
        <dbReference type="WBParaSite" id="TCLT_0000060801-mRNA-1"/>
    </source>
</evidence>
<sequence length="137" mass="15832">MLMRRVLHLVPPRRAACCTCSMCVCISTLYRNVDRCFLSLLHNLFQLSDGLRRCIFSLLSCCELQIAALRSEMYSVDLLTCQCDLHSYRISVLYFLLDRNCFVLCGSGGEDEIVVRNRVVRNVETLEFEGKMFNLFL</sequence>
<protein>
    <submittedName>
        <fullName evidence="3">Secreted protein</fullName>
    </submittedName>
</protein>
<dbReference type="EMBL" id="UYYF01000048">
    <property type="protein sequence ID" value="VDM95644.1"/>
    <property type="molecule type" value="Genomic_DNA"/>
</dbReference>
<organism evidence="3">
    <name type="scientific">Thelazia callipaeda</name>
    <name type="common">Oriental eyeworm</name>
    <name type="synonym">Parasitic nematode</name>
    <dbReference type="NCBI Taxonomy" id="103827"/>
    <lineage>
        <taxon>Eukaryota</taxon>
        <taxon>Metazoa</taxon>
        <taxon>Ecdysozoa</taxon>
        <taxon>Nematoda</taxon>
        <taxon>Chromadorea</taxon>
        <taxon>Rhabditida</taxon>
        <taxon>Spirurina</taxon>
        <taxon>Spiruromorpha</taxon>
        <taxon>Thelazioidea</taxon>
        <taxon>Thelaziidae</taxon>
        <taxon>Thelazia</taxon>
    </lineage>
</organism>
<keyword evidence="2" id="KW-1185">Reference proteome</keyword>
<dbReference type="WBParaSite" id="TCLT_0000060801-mRNA-1">
    <property type="protein sequence ID" value="TCLT_0000060801-mRNA-1"/>
    <property type="gene ID" value="TCLT_0000060801"/>
</dbReference>
<accession>A0A0N5CKK8</accession>
<evidence type="ECO:0000313" key="1">
    <source>
        <dbReference type="EMBL" id="VDM95644.1"/>
    </source>
</evidence>
<dbReference type="AlphaFoldDB" id="A0A0N5CKK8"/>
<evidence type="ECO:0000313" key="2">
    <source>
        <dbReference type="Proteomes" id="UP000276776"/>
    </source>
</evidence>
<proteinExistence type="predicted"/>
<dbReference type="Proteomes" id="UP000276776">
    <property type="component" value="Unassembled WGS sequence"/>
</dbReference>
<reference evidence="1 2" key="2">
    <citation type="submission" date="2018-11" db="EMBL/GenBank/DDBJ databases">
        <authorList>
            <consortium name="Pathogen Informatics"/>
        </authorList>
    </citation>
    <scope>NUCLEOTIDE SEQUENCE [LARGE SCALE GENOMIC DNA]</scope>
</reference>
<name>A0A0N5CKK8_THECL</name>
<reference evidence="3" key="1">
    <citation type="submission" date="2017-02" db="UniProtKB">
        <authorList>
            <consortium name="WormBaseParasite"/>
        </authorList>
    </citation>
    <scope>IDENTIFICATION</scope>
</reference>